<evidence type="ECO:0000313" key="1">
    <source>
        <dbReference type="EMBL" id="HAI8401295.1"/>
    </source>
</evidence>
<dbReference type="AlphaFoldDB" id="A0A7A2HDU4"/>
<organism evidence="1">
    <name type="scientific">Escherichia coli</name>
    <dbReference type="NCBI Taxonomy" id="562"/>
    <lineage>
        <taxon>Bacteria</taxon>
        <taxon>Pseudomonadati</taxon>
        <taxon>Pseudomonadota</taxon>
        <taxon>Gammaproteobacteria</taxon>
        <taxon>Enterobacterales</taxon>
        <taxon>Enterobacteriaceae</taxon>
        <taxon>Escherichia</taxon>
    </lineage>
</organism>
<reference evidence="1" key="2">
    <citation type="submission" date="2020-04" db="EMBL/GenBank/DDBJ databases">
        <authorList>
            <consortium name="NCBI Pathogen Detection Project"/>
        </authorList>
    </citation>
    <scope>NUCLEOTIDE SEQUENCE</scope>
    <source>
        <strain evidence="1">EC00710</strain>
    </source>
</reference>
<gene>
    <name evidence="1" type="ORF">HJ775_003212</name>
</gene>
<reference evidence="1" key="1">
    <citation type="journal article" date="2018" name="Genome Biol.">
        <title>SKESA: strategic k-mer extension for scrupulous assemblies.</title>
        <authorList>
            <person name="Souvorov A."/>
            <person name="Agarwala R."/>
            <person name="Lipman D.J."/>
        </authorList>
    </citation>
    <scope>NUCLEOTIDE SEQUENCE</scope>
    <source>
        <strain evidence="1">EC00710</strain>
    </source>
</reference>
<accession>A0A7A2HDU4</accession>
<sequence>MINKLTLPWPVLFLEFFVREVAFKGKGIVRSTLPADAHFYTGGSKALRYHLQPGNQWPNYI</sequence>
<protein>
    <submittedName>
        <fullName evidence="1">Uncharacterized protein</fullName>
    </submittedName>
</protein>
<proteinExistence type="predicted"/>
<dbReference type="EMBL" id="DABFPU010000018">
    <property type="protein sequence ID" value="HAI8401295.1"/>
    <property type="molecule type" value="Genomic_DNA"/>
</dbReference>
<comment type="caution">
    <text evidence="1">The sequence shown here is derived from an EMBL/GenBank/DDBJ whole genome shotgun (WGS) entry which is preliminary data.</text>
</comment>
<name>A0A7A2HDU4_ECOLX</name>